<evidence type="ECO:0000256" key="14">
    <source>
        <dbReference type="PIRNR" id="PIRNR006769"/>
    </source>
</evidence>
<keyword evidence="11" id="KW-0511">Multifunctional enzyme</keyword>
<feature type="domain" description="CMP/dCMP-type deaminase" evidence="15">
    <location>
        <begin position="3"/>
        <end position="123"/>
    </location>
</feature>
<dbReference type="Gene3D" id="3.40.140.10">
    <property type="entry name" value="Cytidine Deaminase, domain 2"/>
    <property type="match status" value="1"/>
</dbReference>
<comment type="catalytic activity">
    <reaction evidence="12 14">
        <text>5-amino-6-(5-phospho-D-ribitylamino)uracil + NADP(+) = 5-amino-6-(5-phospho-D-ribosylamino)uracil + NADPH + H(+)</text>
        <dbReference type="Rhea" id="RHEA:17845"/>
        <dbReference type="ChEBI" id="CHEBI:15378"/>
        <dbReference type="ChEBI" id="CHEBI:57783"/>
        <dbReference type="ChEBI" id="CHEBI:58349"/>
        <dbReference type="ChEBI" id="CHEBI:58421"/>
        <dbReference type="ChEBI" id="CHEBI:58453"/>
        <dbReference type="EC" id="1.1.1.193"/>
    </reaction>
</comment>
<dbReference type="InterPro" id="IPR002125">
    <property type="entry name" value="CMP_dCMP_dom"/>
</dbReference>
<dbReference type="Pfam" id="PF00383">
    <property type="entry name" value="dCMP_cyt_deam_1"/>
    <property type="match status" value="1"/>
</dbReference>
<dbReference type="EMBL" id="JAGGLJ010000004">
    <property type="protein sequence ID" value="MBP2025038.1"/>
    <property type="molecule type" value="Genomic_DNA"/>
</dbReference>
<keyword evidence="9 14" id="KW-0521">NADP</keyword>
<comment type="cofactor">
    <cofactor evidence="14">
        <name>Zn(2+)</name>
        <dbReference type="ChEBI" id="CHEBI:29105"/>
    </cofactor>
    <text evidence="14">Binds 1 zinc ion.</text>
</comment>
<evidence type="ECO:0000256" key="9">
    <source>
        <dbReference type="ARBA" id="ARBA00022857"/>
    </source>
</evidence>
<dbReference type="InterPro" id="IPR004794">
    <property type="entry name" value="Eubact_RibD"/>
</dbReference>
<dbReference type="CDD" id="cd01284">
    <property type="entry name" value="Riboflavin_deaminase-reductase"/>
    <property type="match status" value="1"/>
</dbReference>
<evidence type="ECO:0000259" key="15">
    <source>
        <dbReference type="PROSITE" id="PS51747"/>
    </source>
</evidence>
<dbReference type="GO" id="GO:0008703">
    <property type="term" value="F:5-amino-6-(5-phosphoribosylamino)uracil reductase activity"/>
    <property type="evidence" value="ECO:0007669"/>
    <property type="project" value="UniProtKB-EC"/>
</dbReference>
<dbReference type="InterPro" id="IPR011549">
    <property type="entry name" value="RibD_C"/>
</dbReference>
<evidence type="ECO:0000256" key="3">
    <source>
        <dbReference type="ARBA" id="ARBA00004910"/>
    </source>
</evidence>
<comment type="catalytic activity">
    <reaction evidence="13 14">
        <text>2,5-diamino-6-hydroxy-4-(5-phosphoribosylamino)-pyrimidine + H2O + H(+) = 5-amino-6-(5-phospho-D-ribosylamino)uracil + NH4(+)</text>
        <dbReference type="Rhea" id="RHEA:21868"/>
        <dbReference type="ChEBI" id="CHEBI:15377"/>
        <dbReference type="ChEBI" id="CHEBI:15378"/>
        <dbReference type="ChEBI" id="CHEBI:28938"/>
        <dbReference type="ChEBI" id="CHEBI:58453"/>
        <dbReference type="ChEBI" id="CHEBI:58614"/>
        <dbReference type="EC" id="3.5.4.26"/>
    </reaction>
</comment>
<evidence type="ECO:0000313" key="17">
    <source>
        <dbReference type="Proteomes" id="UP001519306"/>
    </source>
</evidence>
<name>A0ABS4KB99_9FIRM</name>
<comment type="pathway">
    <text evidence="3 14">Cofactor biosynthesis; riboflavin biosynthesis; 5-amino-6-(D-ribitylamino)uracil from GTP: step 3/4.</text>
</comment>
<accession>A0ABS4KB99</accession>
<evidence type="ECO:0000256" key="12">
    <source>
        <dbReference type="ARBA" id="ARBA00049861"/>
    </source>
</evidence>
<dbReference type="EC" id="1.1.1.193" evidence="14"/>
<evidence type="ECO:0000256" key="13">
    <source>
        <dbReference type="ARBA" id="ARBA00049886"/>
    </source>
</evidence>
<dbReference type="InterPro" id="IPR024072">
    <property type="entry name" value="DHFR-like_dom_sf"/>
</dbReference>
<dbReference type="InterPro" id="IPR016192">
    <property type="entry name" value="APOBEC/CMP_deaminase_Zn-bd"/>
</dbReference>
<evidence type="ECO:0000256" key="7">
    <source>
        <dbReference type="ARBA" id="ARBA00022723"/>
    </source>
</evidence>
<dbReference type="GO" id="GO:0008835">
    <property type="term" value="F:diaminohydroxyphosphoribosylaminopyrimidine deaminase activity"/>
    <property type="evidence" value="ECO:0007669"/>
    <property type="project" value="UniProtKB-EC"/>
</dbReference>
<evidence type="ECO:0000256" key="1">
    <source>
        <dbReference type="ARBA" id="ARBA00002151"/>
    </source>
</evidence>
<keyword evidence="6 14" id="KW-0686">Riboflavin biosynthesis</keyword>
<proteinExistence type="inferred from homology"/>
<keyword evidence="7 14" id="KW-0479">Metal-binding</keyword>
<organism evidence="16 17">
    <name type="scientific">Peptoniphilus stercorisuis</name>
    <dbReference type="NCBI Taxonomy" id="1436965"/>
    <lineage>
        <taxon>Bacteria</taxon>
        <taxon>Bacillati</taxon>
        <taxon>Bacillota</taxon>
        <taxon>Tissierellia</taxon>
        <taxon>Tissierellales</taxon>
        <taxon>Peptoniphilaceae</taxon>
        <taxon>Peptoniphilus</taxon>
    </lineage>
</organism>
<comment type="similarity">
    <text evidence="5 14">In the C-terminal section; belongs to the HTP reductase family.</text>
</comment>
<dbReference type="PROSITE" id="PS00903">
    <property type="entry name" value="CYT_DCMP_DEAMINASES_1"/>
    <property type="match status" value="1"/>
</dbReference>
<sequence>MENKDIYFMNKAINLARLARGNTKTNPLVGAVIVKNNTIIGEGYHKYFGGEHAEEDAINNAVESVYGSTLYVTLEPCSHIGKRNACCDLIIKNKIKKVVIGSRDINPKVNGIKKLKKAGIEVVTGVLEKECNDLNRVFFHSIKNKMPYVVLKSAMSLDGKIATKTSDSKWITSSESRKSGRMLRGYLDGILVGINTILKDDPSLNTRIDNLRDPVRIIVDSKLRIPIDSKVLNIKSSAKTIIFTTKYYDLEKYNLLKDKENVEVIIVNEKDNKVDLSEILKVLYEKDISSILLEGGGNLNYSMLKENLVNRVYFYIAPMIIGGKDAKTSVEGDGIERIKDGFNINITSIEKIDRDILVIGDVENVYRNS</sequence>
<dbReference type="SUPFAM" id="SSF53927">
    <property type="entry name" value="Cytidine deaminase-like"/>
    <property type="match status" value="1"/>
</dbReference>
<evidence type="ECO:0000313" key="16">
    <source>
        <dbReference type="EMBL" id="MBP2025038.1"/>
    </source>
</evidence>
<dbReference type="Proteomes" id="UP001519306">
    <property type="component" value="Unassembled WGS sequence"/>
</dbReference>
<comment type="function">
    <text evidence="1 14">Converts 2,5-diamino-6-(ribosylamino)-4(3h)-pyrimidinone 5'-phosphate into 5-amino-6-(ribosylamino)-2,4(1h,3h)-pyrimidinedione 5'-phosphate.</text>
</comment>
<dbReference type="NCBIfam" id="TIGR00326">
    <property type="entry name" value="eubact_ribD"/>
    <property type="match status" value="1"/>
</dbReference>
<keyword evidence="17" id="KW-1185">Reference proteome</keyword>
<keyword evidence="10 14" id="KW-0560">Oxidoreductase</keyword>
<dbReference type="InterPro" id="IPR002734">
    <property type="entry name" value="RibDG_C"/>
</dbReference>
<dbReference type="PANTHER" id="PTHR38011:SF7">
    <property type="entry name" value="2,5-DIAMINO-6-RIBOSYLAMINO-4(3H)-PYRIMIDINONE 5'-PHOSPHATE REDUCTASE"/>
    <property type="match status" value="1"/>
</dbReference>
<dbReference type="NCBIfam" id="TIGR00227">
    <property type="entry name" value="ribD_Cterm"/>
    <property type="match status" value="1"/>
</dbReference>
<evidence type="ECO:0000256" key="10">
    <source>
        <dbReference type="ARBA" id="ARBA00023002"/>
    </source>
</evidence>
<keyword evidence="8 14" id="KW-0862">Zinc</keyword>
<dbReference type="RefSeq" id="WP_210060343.1">
    <property type="nucleotide sequence ID" value="NZ_JAGGLJ010000004.1"/>
</dbReference>
<dbReference type="Gene3D" id="3.40.430.10">
    <property type="entry name" value="Dihydrofolate Reductase, subunit A"/>
    <property type="match status" value="1"/>
</dbReference>
<comment type="caution">
    <text evidence="16">The sequence shown here is derived from an EMBL/GenBank/DDBJ whole genome shotgun (WGS) entry which is preliminary data.</text>
</comment>
<reference evidence="16 17" key="1">
    <citation type="submission" date="2021-03" db="EMBL/GenBank/DDBJ databases">
        <title>Genomic Encyclopedia of Type Strains, Phase IV (KMG-IV): sequencing the most valuable type-strain genomes for metagenomic binning, comparative biology and taxonomic classification.</title>
        <authorList>
            <person name="Goeker M."/>
        </authorList>
    </citation>
    <scope>NUCLEOTIDE SEQUENCE [LARGE SCALE GENOMIC DNA]</scope>
    <source>
        <strain evidence="16 17">DSM 27563</strain>
    </source>
</reference>
<dbReference type="PROSITE" id="PS51747">
    <property type="entry name" value="CYT_DCMP_DEAMINASES_2"/>
    <property type="match status" value="1"/>
</dbReference>
<evidence type="ECO:0000256" key="5">
    <source>
        <dbReference type="ARBA" id="ARBA00007417"/>
    </source>
</evidence>
<comment type="pathway">
    <text evidence="2 14">Cofactor biosynthesis; riboflavin biosynthesis; 5-amino-6-(D-ribitylamino)uracil from GTP: step 2/4.</text>
</comment>
<dbReference type="PIRSF" id="PIRSF006769">
    <property type="entry name" value="RibD"/>
    <property type="match status" value="1"/>
</dbReference>
<evidence type="ECO:0000256" key="8">
    <source>
        <dbReference type="ARBA" id="ARBA00022833"/>
    </source>
</evidence>
<evidence type="ECO:0000256" key="4">
    <source>
        <dbReference type="ARBA" id="ARBA00005259"/>
    </source>
</evidence>
<keyword evidence="14 16" id="KW-0378">Hydrolase</keyword>
<evidence type="ECO:0000256" key="11">
    <source>
        <dbReference type="ARBA" id="ARBA00023268"/>
    </source>
</evidence>
<dbReference type="Pfam" id="PF01872">
    <property type="entry name" value="RibD_C"/>
    <property type="match status" value="1"/>
</dbReference>
<evidence type="ECO:0000256" key="2">
    <source>
        <dbReference type="ARBA" id="ARBA00004882"/>
    </source>
</evidence>
<comment type="similarity">
    <text evidence="4 14">In the N-terminal section; belongs to the cytidine and deoxycytidylate deaminase family.</text>
</comment>
<protein>
    <recommendedName>
        <fullName evidence="14">Riboflavin biosynthesis protein RibD</fullName>
    </recommendedName>
    <domain>
        <recommendedName>
            <fullName evidence="14">Diaminohydroxyphosphoribosylaminopyrimidine deaminase</fullName>
            <shortName evidence="14">DRAP deaminase</shortName>
            <ecNumber evidence="14">3.5.4.26</ecNumber>
        </recommendedName>
        <alternativeName>
            <fullName evidence="14">Riboflavin-specific deaminase</fullName>
        </alternativeName>
    </domain>
    <domain>
        <recommendedName>
            <fullName evidence="14">5-amino-6-(5-phosphoribosylamino)uracil reductase</fullName>
            <ecNumber evidence="14">1.1.1.193</ecNumber>
        </recommendedName>
        <alternativeName>
            <fullName evidence="14">HTP reductase</fullName>
        </alternativeName>
    </domain>
</protein>
<gene>
    <name evidence="16" type="ORF">J2Z71_000563</name>
</gene>
<dbReference type="InterPro" id="IPR050765">
    <property type="entry name" value="Riboflavin_Biosynth_HTPR"/>
</dbReference>
<dbReference type="PANTHER" id="PTHR38011">
    <property type="entry name" value="DIHYDROFOLATE REDUCTASE FAMILY PROTEIN (AFU_ORTHOLOGUE AFUA_8G06820)"/>
    <property type="match status" value="1"/>
</dbReference>
<dbReference type="SUPFAM" id="SSF53597">
    <property type="entry name" value="Dihydrofolate reductase-like"/>
    <property type="match status" value="1"/>
</dbReference>
<dbReference type="InterPro" id="IPR016193">
    <property type="entry name" value="Cytidine_deaminase-like"/>
</dbReference>
<evidence type="ECO:0000256" key="6">
    <source>
        <dbReference type="ARBA" id="ARBA00022619"/>
    </source>
</evidence>
<dbReference type="EC" id="3.5.4.26" evidence="14"/>